<dbReference type="InterPro" id="IPR037066">
    <property type="entry name" value="Plug_dom_sf"/>
</dbReference>
<dbReference type="KEGG" id="eao:BD94_0300"/>
<dbReference type="HOGENOM" id="CLU_004317_0_1_10"/>
<evidence type="ECO:0000313" key="11">
    <source>
        <dbReference type="Proteomes" id="UP000028933"/>
    </source>
</evidence>
<feature type="chain" id="PRO_5001717706" evidence="8">
    <location>
        <begin position="24"/>
        <end position="1015"/>
    </location>
</feature>
<dbReference type="InterPro" id="IPR012910">
    <property type="entry name" value="Plug_dom"/>
</dbReference>
<dbReference type="AlphaFoldDB" id="A0A077EF24"/>
<feature type="domain" description="TonB-dependent receptor plug" evidence="9">
    <location>
        <begin position="119"/>
        <end position="228"/>
    </location>
</feature>
<evidence type="ECO:0000313" key="10">
    <source>
        <dbReference type="EMBL" id="AIL44075.1"/>
    </source>
</evidence>
<keyword evidence="3 7" id="KW-1134">Transmembrane beta strand</keyword>
<dbReference type="NCBIfam" id="TIGR04057">
    <property type="entry name" value="SusC_RagA_signa"/>
    <property type="match status" value="1"/>
</dbReference>
<keyword evidence="5 7" id="KW-0472">Membrane</keyword>
<evidence type="ECO:0000256" key="2">
    <source>
        <dbReference type="ARBA" id="ARBA00022448"/>
    </source>
</evidence>
<evidence type="ECO:0000256" key="5">
    <source>
        <dbReference type="ARBA" id="ARBA00023136"/>
    </source>
</evidence>
<dbReference type="EMBL" id="CP007547">
    <property type="protein sequence ID" value="AIL44075.1"/>
    <property type="molecule type" value="Genomic_DNA"/>
</dbReference>
<organism evidence="10 11">
    <name type="scientific">Elizabethkingia anophelis NUHP1</name>
    <dbReference type="NCBI Taxonomy" id="1338011"/>
    <lineage>
        <taxon>Bacteria</taxon>
        <taxon>Pseudomonadati</taxon>
        <taxon>Bacteroidota</taxon>
        <taxon>Flavobacteriia</taxon>
        <taxon>Flavobacteriales</taxon>
        <taxon>Weeksellaceae</taxon>
        <taxon>Elizabethkingia</taxon>
    </lineage>
</organism>
<evidence type="ECO:0000259" key="9">
    <source>
        <dbReference type="Pfam" id="PF07715"/>
    </source>
</evidence>
<dbReference type="NCBIfam" id="TIGR04056">
    <property type="entry name" value="OMP_RagA_SusC"/>
    <property type="match status" value="1"/>
</dbReference>
<dbReference type="InterPro" id="IPR023997">
    <property type="entry name" value="TonB-dep_OMP_SusC/RagA_CS"/>
</dbReference>
<keyword evidence="2 7" id="KW-0813">Transport</keyword>
<reference evidence="10" key="2">
    <citation type="journal article" date="2015" name="Genome Biol. Evol.">
        <title>Complete Genome Sequence and Transcriptomic Analysis of the Novel Pathogen Elizabethkingia anophelis in Response to Oxidative Stress.</title>
        <authorList>
            <person name="Li Y."/>
            <person name="Liu Y."/>
            <person name="Chew S.C."/>
            <person name="Tay M."/>
            <person name="Salido M.M."/>
            <person name="Teo J."/>
            <person name="Lauro F.M."/>
            <person name="Givskov M."/>
            <person name="Yang L."/>
        </authorList>
    </citation>
    <scope>NUCLEOTIDE SEQUENCE</scope>
    <source>
        <strain evidence="10">NUHP1</strain>
    </source>
</reference>
<dbReference type="Proteomes" id="UP000028933">
    <property type="component" value="Chromosome"/>
</dbReference>
<dbReference type="PROSITE" id="PS52016">
    <property type="entry name" value="TONB_DEPENDENT_REC_3"/>
    <property type="match status" value="1"/>
</dbReference>
<gene>
    <name evidence="10" type="ORF">BD94_0300</name>
</gene>
<dbReference type="RefSeq" id="WP_024564765.1">
    <property type="nucleotide sequence ID" value="NZ_CP007547.1"/>
</dbReference>
<dbReference type="InterPro" id="IPR008969">
    <property type="entry name" value="CarboxyPept-like_regulatory"/>
</dbReference>
<dbReference type="Pfam" id="PF07715">
    <property type="entry name" value="Plug"/>
    <property type="match status" value="1"/>
</dbReference>
<dbReference type="GO" id="GO:0009279">
    <property type="term" value="C:cell outer membrane"/>
    <property type="evidence" value="ECO:0007669"/>
    <property type="project" value="UniProtKB-SubCell"/>
</dbReference>
<proteinExistence type="inferred from homology"/>
<evidence type="ECO:0000256" key="3">
    <source>
        <dbReference type="ARBA" id="ARBA00022452"/>
    </source>
</evidence>
<accession>A0A077EF24</accession>
<dbReference type="InterPro" id="IPR039426">
    <property type="entry name" value="TonB-dep_rcpt-like"/>
</dbReference>
<sequence length="1015" mass="113620">MFGNRKMILAAVFFLGITATLKAQESVHDIIVRDKTTQQPLSNVSIKDTATGKEIVTDGDGKVAIEVKTDPQTYVISLDGYITQDIALSTGKLPDSVYLLPETKQLEGVVLTGYTRQSKAKTTGSVSSIKAEVIAKTPVASLDQALQGQVPGLYVASPSGQPGAMGRVTIRGIGSVQDDKTNPLYILDGMPISPEVFAVLNPLDYEDIVVLKDASATAQYGSRGANGVIQITSKKGKNNDKGHSQFFYQNQFGISSVNNQKWDMMNSSQRLEFEEILQDPNFPGWAYSRKNPYKIVNGQKIAKTESDYTEGDQKLADLRATNTNWRKLLLRNGVTNSHYLSKGGGDQKTNHYSSLSYFKQEGVLPNSGVERFNINSGVNHKSGRFTSSFNLNLTGGQTQLSESDFDVSETNPVASLYFAMPYEKPYDKDGNLTPGVNRFGANALTMYQDISRKEKQLQGVLSSNLSFEITKNLKLTSTLGVNHQQTRFTRIIKPDTYFGSMVDPGEQGLYERINTQKTSYMANFGFNYKKRWGSNEVEAIALAEFNKYSTNYDGFTGYGLIPGLENTPGGITPGTPDNNFIPKISGGASENILVSQLGMLRYSYANRFTLSASLRRDGSSRVPSENRYKYFYAFGATWNMKNEEFLKNWDALSTLRLRLSHGLTGNAGGFASDFGYRQLYKPQHYNGYTAFVPISPGNPNYNWEMNKISDVGLEFGLFKNRIIGEVDLYNRITSDLFINRSLSMTSGFESIADNMGKIRNRGLEFRLSGDLFRNDNFSWNLRLNLAYNQNRILSLGSENEIVTENYSIHKVGSALGHFYMVRWAGVDPATGAPLYYDKNGAVTKEYNPENAVMVKGAYDPPIKGGITTSFTYKNLQVNALFTFVKGMYRLNTAELYRTSADPNYRIYNQSTDMLNMWQKPGDISQNPGAQYARYMTDRELQSADYIKLRNVSINYKLKDLGSLNKVFKEINIFAQGQNLLTWTKWKGQDPEDDNNWYQYEYPLPRTITLGFNVLF</sequence>
<dbReference type="STRING" id="1338011.BD94_0300"/>
<comment type="subcellular location">
    <subcellularLocation>
        <location evidence="1 7">Cell outer membrane</location>
        <topology evidence="1 7">Multi-pass membrane protein</topology>
    </subcellularLocation>
</comment>
<keyword evidence="6 7" id="KW-0998">Cell outer membrane</keyword>
<dbReference type="eggNOG" id="COG4206">
    <property type="taxonomic scope" value="Bacteria"/>
</dbReference>
<evidence type="ECO:0000256" key="4">
    <source>
        <dbReference type="ARBA" id="ARBA00022692"/>
    </source>
</evidence>
<evidence type="ECO:0000256" key="6">
    <source>
        <dbReference type="ARBA" id="ARBA00023237"/>
    </source>
</evidence>
<feature type="signal peptide" evidence="8">
    <location>
        <begin position="1"/>
        <end position="23"/>
    </location>
</feature>
<dbReference type="InterPro" id="IPR023996">
    <property type="entry name" value="TonB-dep_OMP_SusC/RagA"/>
</dbReference>
<dbReference type="SUPFAM" id="SSF56935">
    <property type="entry name" value="Porins"/>
    <property type="match status" value="1"/>
</dbReference>
<keyword evidence="8" id="KW-0732">Signal</keyword>
<evidence type="ECO:0000256" key="8">
    <source>
        <dbReference type="SAM" id="SignalP"/>
    </source>
</evidence>
<name>A0A077EF24_9FLAO</name>
<comment type="similarity">
    <text evidence="7">Belongs to the TonB-dependent receptor family.</text>
</comment>
<dbReference type="Gene3D" id="2.40.170.20">
    <property type="entry name" value="TonB-dependent receptor, beta-barrel domain"/>
    <property type="match status" value="1"/>
</dbReference>
<keyword evidence="4 7" id="KW-0812">Transmembrane</keyword>
<evidence type="ECO:0000256" key="7">
    <source>
        <dbReference type="PROSITE-ProRule" id="PRU01360"/>
    </source>
</evidence>
<reference evidence="10" key="1">
    <citation type="journal article" date="2013" name="Lancet">
        <title>First case of E anophelis outbreak in an intensive-care unit.</title>
        <authorList>
            <person name="Teo J."/>
            <person name="Tan S.Y."/>
            <person name="Tay M."/>
            <person name="Ding Y."/>
            <person name="Kjelleberg S."/>
            <person name="Givskov M."/>
            <person name="Lin R.T."/>
            <person name="Yang L."/>
        </authorList>
    </citation>
    <scope>NUCLEOTIDE SEQUENCE [LARGE SCALE GENOMIC DNA]</scope>
    <source>
        <strain evidence="10">NUHP1</strain>
    </source>
</reference>
<dbReference type="InterPro" id="IPR036942">
    <property type="entry name" value="Beta-barrel_TonB_sf"/>
</dbReference>
<protein>
    <submittedName>
        <fullName evidence="10">TonB-dependent receptor</fullName>
    </submittedName>
</protein>
<keyword evidence="10" id="KW-0675">Receptor</keyword>
<dbReference type="SUPFAM" id="SSF49464">
    <property type="entry name" value="Carboxypeptidase regulatory domain-like"/>
    <property type="match status" value="1"/>
</dbReference>
<evidence type="ECO:0000256" key="1">
    <source>
        <dbReference type="ARBA" id="ARBA00004571"/>
    </source>
</evidence>
<dbReference type="Gene3D" id="2.170.130.10">
    <property type="entry name" value="TonB-dependent receptor, plug domain"/>
    <property type="match status" value="1"/>
</dbReference>